<evidence type="ECO:0000256" key="1">
    <source>
        <dbReference type="SAM" id="SignalP"/>
    </source>
</evidence>
<accession>S3CF31</accession>
<proteinExistence type="predicted"/>
<reference evidence="2 3" key="1">
    <citation type="journal article" date="2013" name="BMC Genomics">
        <title>Genomics-driven discovery of the pneumocandin biosynthetic gene cluster in the fungus Glarea lozoyensis.</title>
        <authorList>
            <person name="Chen L."/>
            <person name="Yue Q."/>
            <person name="Zhang X."/>
            <person name="Xiang M."/>
            <person name="Wang C."/>
            <person name="Li S."/>
            <person name="Che Y."/>
            <person name="Ortiz-Lopez F.J."/>
            <person name="Bills G.F."/>
            <person name="Liu X."/>
            <person name="An Z."/>
        </authorList>
    </citation>
    <scope>NUCLEOTIDE SEQUENCE [LARGE SCALE GENOMIC DNA]</scope>
    <source>
        <strain evidence="3">ATCC 20868 / MF5171</strain>
    </source>
</reference>
<protein>
    <submittedName>
        <fullName evidence="2">Uncharacterized protein</fullName>
    </submittedName>
</protein>
<feature type="signal peptide" evidence="1">
    <location>
        <begin position="1"/>
        <end position="18"/>
    </location>
</feature>
<dbReference type="Gene3D" id="3.30.70.100">
    <property type="match status" value="1"/>
</dbReference>
<dbReference type="OMA" id="ARNIHWD"/>
<dbReference type="GeneID" id="19470729"/>
<dbReference type="KEGG" id="glz:GLAREA_11688"/>
<evidence type="ECO:0000313" key="3">
    <source>
        <dbReference type="Proteomes" id="UP000016922"/>
    </source>
</evidence>
<dbReference type="PANTHER" id="PTHR40257">
    <property type="match status" value="1"/>
</dbReference>
<evidence type="ECO:0000313" key="2">
    <source>
        <dbReference type="EMBL" id="EPE25107.1"/>
    </source>
</evidence>
<dbReference type="eggNOG" id="ENOG502RYGD">
    <property type="taxonomic scope" value="Eukaryota"/>
</dbReference>
<keyword evidence="1" id="KW-0732">Signal</keyword>
<name>S3CF31_GLAL2</name>
<dbReference type="PANTHER" id="PTHR40257:SF1">
    <property type="entry name" value="DUF1330 DOMAIN-CONTAINING PROTEIN"/>
    <property type="match status" value="1"/>
</dbReference>
<dbReference type="HOGENOM" id="CLU_085773_0_0_1"/>
<dbReference type="Proteomes" id="UP000016922">
    <property type="component" value="Unassembled WGS sequence"/>
</dbReference>
<keyword evidence="3" id="KW-1185">Reference proteome</keyword>
<organism evidence="2 3">
    <name type="scientific">Glarea lozoyensis (strain ATCC 20868 / MF5171)</name>
    <dbReference type="NCBI Taxonomy" id="1116229"/>
    <lineage>
        <taxon>Eukaryota</taxon>
        <taxon>Fungi</taxon>
        <taxon>Dikarya</taxon>
        <taxon>Ascomycota</taxon>
        <taxon>Pezizomycotina</taxon>
        <taxon>Leotiomycetes</taxon>
        <taxon>Helotiales</taxon>
        <taxon>Helotiaceae</taxon>
        <taxon>Glarea</taxon>
    </lineage>
</organism>
<gene>
    <name evidence="2" type="ORF">GLAREA_11688</name>
</gene>
<sequence length="271" mass="29712">MPACAVHLISLSSPCTLAQFITALKSHKDIKPLTIARVVRWIILPSSISTSELLAQNIHWDLLLILPDTNPLPFSLGSKIAHQFTLQAGIPSRLLSSFAEKNERLLHPTAPLPELIGSLNKRLFSSSSQDLSLSSSLHKWVATFGQAEGSGAVSMLNFLAFKPGKKEEYLKYGAEFAKSIGSKRGGDAKLVGTVIRERSGGNEDRESKSEDAWDEMALAHYPSIHHFADMLASEDYQAVNQKFRVPSLKDTCILCTTELGIENLGEEKAKL</sequence>
<dbReference type="EMBL" id="KE145372">
    <property type="protein sequence ID" value="EPE25107.1"/>
    <property type="molecule type" value="Genomic_DNA"/>
</dbReference>
<dbReference type="OrthoDB" id="265717at2759"/>
<dbReference type="RefSeq" id="XP_008088022.1">
    <property type="nucleotide sequence ID" value="XM_008089831.1"/>
</dbReference>
<feature type="chain" id="PRO_5004518542" evidence="1">
    <location>
        <begin position="19"/>
        <end position="271"/>
    </location>
</feature>
<dbReference type="AlphaFoldDB" id="S3CF31"/>